<feature type="signal peptide" evidence="2">
    <location>
        <begin position="1"/>
        <end position="17"/>
    </location>
</feature>
<reference evidence="3 4" key="1">
    <citation type="submission" date="2024-01" db="EMBL/GenBank/DDBJ databases">
        <title>Description of Olsenella sp. nov., isolated from pig feces.</title>
        <authorList>
            <person name="Chang Y.-H."/>
        </authorList>
    </citation>
    <scope>NUCLEOTIDE SEQUENCE [LARGE SCALE GENOMIC DNA]</scope>
    <source>
        <strain evidence="3 4">YH-ols2223</strain>
    </source>
</reference>
<feature type="region of interest" description="Disordered" evidence="1">
    <location>
        <begin position="202"/>
        <end position="249"/>
    </location>
</feature>
<evidence type="ECO:0008006" key="5">
    <source>
        <dbReference type="Google" id="ProtNLM"/>
    </source>
</evidence>
<proteinExistence type="predicted"/>
<protein>
    <recommendedName>
        <fullName evidence="5">Lipoprotein</fullName>
    </recommendedName>
</protein>
<dbReference type="EMBL" id="JAZGJQ010000013">
    <property type="protein sequence ID" value="MEE6148108.1"/>
    <property type="molecule type" value="Genomic_DNA"/>
</dbReference>
<evidence type="ECO:0000256" key="1">
    <source>
        <dbReference type="SAM" id="MobiDB-lite"/>
    </source>
</evidence>
<feature type="compositionally biased region" description="Low complexity" evidence="1">
    <location>
        <begin position="202"/>
        <end position="237"/>
    </location>
</feature>
<keyword evidence="2" id="KW-0732">Signal</keyword>
<evidence type="ECO:0000313" key="3">
    <source>
        <dbReference type="EMBL" id="MEE6148108.1"/>
    </source>
</evidence>
<evidence type="ECO:0000256" key="2">
    <source>
        <dbReference type="SAM" id="SignalP"/>
    </source>
</evidence>
<comment type="caution">
    <text evidence="3">The sequence shown here is derived from an EMBL/GenBank/DDBJ whole genome shotgun (WGS) entry which is preliminary data.</text>
</comment>
<keyword evidence="4" id="KW-1185">Reference proteome</keyword>
<dbReference type="Proteomes" id="UP001332931">
    <property type="component" value="Unassembled WGS sequence"/>
</dbReference>
<sequence length="316" mass="33569">MVIPIVLAASLSLLPLAGCGKAQSAAIAEGGSSSATSSVEKRDIQDFNLTETFSYQGVAFLGDPSWDASADDYEYTVFFDGMTHYSPRHIWVHTALHGQTATLEGAFREYYASVDAPIQTDTWTKDGVTYASGYYETSGGRIYLLSGSDSATGRGFLLNLTIANDGSTEDQQKNLFDKIVATIEYDSSQTNIDYHEAFAKANSSTGDGSSNGTNSSSGTNTSDETTSQTSSESDGTDPQATKQYGTGTYKVGSDLPAGEYKLTCTDTVPAYWAVTNSSAPDAQIVGNDNFTGTTYVTVSDGQYLKLVRCVAEPTGE</sequence>
<gene>
    <name evidence="3" type="ORF">VXJ25_08965</name>
</gene>
<evidence type="ECO:0000313" key="4">
    <source>
        <dbReference type="Proteomes" id="UP001332931"/>
    </source>
</evidence>
<feature type="chain" id="PRO_5046001957" description="Lipoprotein" evidence="2">
    <location>
        <begin position="18"/>
        <end position="316"/>
    </location>
</feature>
<name>A0ABU7RC62_9ACTN</name>
<accession>A0ABU7RC62</accession>
<organism evidence="3 4">
    <name type="scientific">Olsenella absiana</name>
    <dbReference type="NCBI Taxonomy" id="3115222"/>
    <lineage>
        <taxon>Bacteria</taxon>
        <taxon>Bacillati</taxon>
        <taxon>Actinomycetota</taxon>
        <taxon>Coriobacteriia</taxon>
        <taxon>Coriobacteriales</taxon>
        <taxon>Atopobiaceae</taxon>
        <taxon>Olsenella</taxon>
    </lineage>
</organism>